<dbReference type="OrthoDB" id="5415741at2759"/>
<feature type="compositionally biased region" description="Polar residues" evidence="1">
    <location>
        <begin position="12"/>
        <end position="25"/>
    </location>
</feature>
<protein>
    <recommendedName>
        <fullName evidence="4">Transposase Tc1-like domain-containing protein</fullName>
    </recommendedName>
</protein>
<comment type="caution">
    <text evidence="2">The sequence shown here is derived from an EMBL/GenBank/DDBJ whole genome shotgun (WGS) entry which is preliminary data.</text>
</comment>
<dbReference type="Proteomes" id="UP000186583">
    <property type="component" value="Unassembled WGS sequence"/>
</dbReference>
<evidence type="ECO:0008006" key="4">
    <source>
        <dbReference type="Google" id="ProtNLM"/>
    </source>
</evidence>
<feature type="region of interest" description="Disordered" evidence="1">
    <location>
        <begin position="1"/>
        <end position="41"/>
    </location>
</feature>
<keyword evidence="3" id="KW-1185">Reference proteome</keyword>
<feature type="compositionally biased region" description="Basic residues" evidence="1">
    <location>
        <begin position="26"/>
        <end position="35"/>
    </location>
</feature>
<dbReference type="AlphaFoldDB" id="A0A1Q8RZ99"/>
<sequence>MAPNTDPVQRAPNDTTLTILPSHVNNKPRSRRPKKDTKEVHKAVEAQVCRNRYRREKNCADIAGDLSKEGINVSASTV</sequence>
<gene>
    <name evidence="2" type="ORF">CCHL11_08806</name>
</gene>
<evidence type="ECO:0000313" key="3">
    <source>
        <dbReference type="Proteomes" id="UP000186583"/>
    </source>
</evidence>
<evidence type="ECO:0000256" key="1">
    <source>
        <dbReference type="SAM" id="MobiDB-lite"/>
    </source>
</evidence>
<dbReference type="EMBL" id="MPGH01000058">
    <property type="protein sequence ID" value="OLN92894.1"/>
    <property type="molecule type" value="Genomic_DNA"/>
</dbReference>
<name>A0A1Q8RZ99_9PEZI</name>
<accession>A0A1Q8RZ99</accession>
<evidence type="ECO:0000313" key="2">
    <source>
        <dbReference type="EMBL" id="OLN92894.1"/>
    </source>
</evidence>
<proteinExistence type="predicted"/>
<reference evidence="2 3" key="1">
    <citation type="submission" date="2016-11" db="EMBL/GenBank/DDBJ databases">
        <title>Draft Genome Assembly of Colletotrichum chlorophyti a pathogen of herbaceous plants.</title>
        <authorList>
            <person name="Gan P."/>
            <person name="Narusaka M."/>
            <person name="Tsushima A."/>
            <person name="Narusaka Y."/>
            <person name="Takano Y."/>
            <person name="Shirasu K."/>
        </authorList>
    </citation>
    <scope>NUCLEOTIDE SEQUENCE [LARGE SCALE GENOMIC DNA]</scope>
    <source>
        <strain evidence="2 3">NTL11</strain>
    </source>
</reference>
<organism evidence="2 3">
    <name type="scientific">Colletotrichum chlorophyti</name>
    <dbReference type="NCBI Taxonomy" id="708187"/>
    <lineage>
        <taxon>Eukaryota</taxon>
        <taxon>Fungi</taxon>
        <taxon>Dikarya</taxon>
        <taxon>Ascomycota</taxon>
        <taxon>Pezizomycotina</taxon>
        <taxon>Sordariomycetes</taxon>
        <taxon>Hypocreomycetidae</taxon>
        <taxon>Glomerellales</taxon>
        <taxon>Glomerellaceae</taxon>
        <taxon>Colletotrichum</taxon>
    </lineage>
</organism>